<accession>A0A2B4R456</accession>
<dbReference type="AlphaFoldDB" id="A0A2B4R456"/>
<comment type="caution">
    <text evidence="2">The sequence shown here is derived from an EMBL/GenBank/DDBJ whole genome shotgun (WGS) entry which is preliminary data.</text>
</comment>
<gene>
    <name evidence="2" type="primary">CEMIP</name>
    <name evidence="2" type="ORF">AWC38_SpisGene24182</name>
</gene>
<evidence type="ECO:0000313" key="3">
    <source>
        <dbReference type="Proteomes" id="UP000225706"/>
    </source>
</evidence>
<dbReference type="Pfam" id="PF15711">
    <property type="entry name" value="ILEI"/>
    <property type="match status" value="2"/>
</dbReference>
<dbReference type="PROSITE" id="PS52031">
    <property type="entry name" value="GG_LECTIN"/>
    <property type="match status" value="1"/>
</dbReference>
<dbReference type="InterPro" id="IPR052252">
    <property type="entry name" value="CEMIP/CEMIP2"/>
</dbReference>
<dbReference type="PANTHER" id="PTHR15535">
    <property type="entry name" value="TRANSMEMBRANE PROTEIN 2-RELATED"/>
    <property type="match status" value="1"/>
</dbReference>
<evidence type="ECO:0000313" key="2">
    <source>
        <dbReference type="EMBL" id="PFX11936.1"/>
    </source>
</evidence>
<name>A0A2B4R456_STYPI</name>
<dbReference type="Proteomes" id="UP000225706">
    <property type="component" value="Unassembled WGS sequence"/>
</dbReference>
<dbReference type="PANTHER" id="PTHR15535:SF17">
    <property type="entry name" value="TRANSMEMBRANE PROTEIN"/>
    <property type="match status" value="1"/>
</dbReference>
<feature type="domain" description="ILEI/PANDER" evidence="1">
    <location>
        <begin position="56"/>
        <end position="97"/>
    </location>
</feature>
<proteinExistence type="predicted"/>
<protein>
    <submittedName>
        <fullName evidence="2">Cell migration-inducing and hyaluronan-binding protein</fullName>
    </submittedName>
</protein>
<sequence length="278" mass="29667">MSQATKSMMIVLGSTAYVHIHILSGGCDDPGRSHVSNTCGFSYIEVNGKDFSPHSRGYNVVVVDGKTGKAVEARAFDTFGISSSGDHLREYLNSLNGNAHHTPEPRFHVFVTISPTGSTAYVHIHILSGGCDDPGRSHVSNTCGFSYIEVNGKDFSPHSRGYNVVVVDGKTGKAVEARAFDTFGISSSGDHLREYLNSLNGNKIVLVAIQDEGSKFIKSALDALKRLGATHPVIPDYQGSFALVGYAGENKPAWIAQKVAKGGLGPSEISLKIPLAFK</sequence>
<dbReference type="OrthoDB" id="5984755at2759"/>
<feature type="domain" description="ILEI/PANDER" evidence="1">
    <location>
        <begin position="160"/>
        <end position="248"/>
    </location>
</feature>
<evidence type="ECO:0000259" key="1">
    <source>
        <dbReference type="Pfam" id="PF15711"/>
    </source>
</evidence>
<dbReference type="STRING" id="50429.A0A2B4R456"/>
<dbReference type="PROSITE" id="PS51257">
    <property type="entry name" value="PROKAR_LIPOPROTEIN"/>
    <property type="match status" value="1"/>
</dbReference>
<reference evidence="3" key="1">
    <citation type="journal article" date="2017" name="bioRxiv">
        <title>Comparative analysis of the genomes of Stylophora pistillata and Acropora digitifera provides evidence for extensive differences between species of corals.</title>
        <authorList>
            <person name="Voolstra C.R."/>
            <person name="Li Y."/>
            <person name="Liew Y.J."/>
            <person name="Baumgarten S."/>
            <person name="Zoccola D."/>
            <person name="Flot J.-F."/>
            <person name="Tambutte S."/>
            <person name="Allemand D."/>
            <person name="Aranda M."/>
        </authorList>
    </citation>
    <scope>NUCLEOTIDE SEQUENCE [LARGE SCALE GENOMIC DNA]</scope>
</reference>
<keyword evidence="3" id="KW-1185">Reference proteome</keyword>
<dbReference type="InterPro" id="IPR039477">
    <property type="entry name" value="ILEI/PANDER_dom"/>
</dbReference>
<organism evidence="2 3">
    <name type="scientific">Stylophora pistillata</name>
    <name type="common">Smooth cauliflower coral</name>
    <dbReference type="NCBI Taxonomy" id="50429"/>
    <lineage>
        <taxon>Eukaryota</taxon>
        <taxon>Metazoa</taxon>
        <taxon>Cnidaria</taxon>
        <taxon>Anthozoa</taxon>
        <taxon>Hexacorallia</taxon>
        <taxon>Scleractinia</taxon>
        <taxon>Astrocoeniina</taxon>
        <taxon>Pocilloporidae</taxon>
        <taxon>Stylophora</taxon>
    </lineage>
</organism>
<dbReference type="EMBL" id="LSMT01001725">
    <property type="protein sequence ID" value="PFX11936.1"/>
    <property type="molecule type" value="Genomic_DNA"/>
</dbReference>